<dbReference type="GO" id="GO:0009055">
    <property type="term" value="F:electron transfer activity"/>
    <property type="evidence" value="ECO:0007669"/>
    <property type="project" value="InterPro"/>
</dbReference>
<feature type="modified residue" description="FMN phosphoryl threonine" evidence="6">
    <location>
        <position position="167"/>
    </location>
</feature>
<dbReference type="GO" id="GO:0010181">
    <property type="term" value="F:FMN binding"/>
    <property type="evidence" value="ECO:0007669"/>
    <property type="project" value="InterPro"/>
</dbReference>
<dbReference type="PANTHER" id="PTHR36118:SF1">
    <property type="entry name" value="ION-TRANSLOCATING OXIDOREDUCTASE COMPLEX SUBUNIT G"/>
    <property type="match status" value="1"/>
</dbReference>
<dbReference type="PANTHER" id="PTHR36118">
    <property type="entry name" value="ION-TRANSLOCATING OXIDOREDUCTASE COMPLEX SUBUNIT G"/>
    <property type="match status" value="1"/>
</dbReference>
<proteinExistence type="inferred from homology"/>
<dbReference type="GO" id="GO:0022900">
    <property type="term" value="P:electron transport chain"/>
    <property type="evidence" value="ECO:0007669"/>
    <property type="project" value="UniProtKB-UniRule"/>
</dbReference>
<dbReference type="GO" id="GO:0005886">
    <property type="term" value="C:plasma membrane"/>
    <property type="evidence" value="ECO:0007669"/>
    <property type="project" value="UniProtKB-SubCell"/>
</dbReference>
<keyword evidence="6 7" id="KW-0812">Transmembrane</keyword>
<keyword evidence="6 7" id="KW-1133">Transmembrane helix</keyword>
<dbReference type="EC" id="7.-.-.-" evidence="6"/>
<dbReference type="HAMAP" id="MF_00479">
    <property type="entry name" value="RsxG_RnfG"/>
    <property type="match status" value="1"/>
</dbReference>
<dbReference type="PIRSF" id="PIRSF006091">
    <property type="entry name" value="E_trnsport_RnfG"/>
    <property type="match status" value="1"/>
</dbReference>
<dbReference type="GeneID" id="44971363"/>
<keyword evidence="6 7" id="KW-0472">Membrane</keyword>
<evidence type="ECO:0000256" key="7">
    <source>
        <dbReference type="SAM" id="Phobius"/>
    </source>
</evidence>
<comment type="similarity">
    <text evidence="6">Belongs to the RnfG family.</text>
</comment>
<organism evidence="9 10">
    <name type="scientific">Brachyspira suanatina</name>
    <dbReference type="NCBI Taxonomy" id="381802"/>
    <lineage>
        <taxon>Bacteria</taxon>
        <taxon>Pseudomonadati</taxon>
        <taxon>Spirochaetota</taxon>
        <taxon>Spirochaetia</taxon>
        <taxon>Brachyspirales</taxon>
        <taxon>Brachyspiraceae</taxon>
        <taxon>Brachyspira</taxon>
    </lineage>
</organism>
<evidence type="ECO:0000256" key="2">
    <source>
        <dbReference type="ARBA" id="ARBA00022553"/>
    </source>
</evidence>
<keyword evidence="10" id="KW-1185">Reference proteome</keyword>
<dbReference type="InterPro" id="IPR007329">
    <property type="entry name" value="FMN-bd"/>
</dbReference>
<protein>
    <recommendedName>
        <fullName evidence="6">Ion-translocating oxidoreductase complex subunit G</fullName>
        <ecNumber evidence="6">7.-.-.-</ecNumber>
    </recommendedName>
    <alternativeName>
        <fullName evidence="6">Rnf electron transport complex subunit G</fullName>
    </alternativeName>
</protein>
<evidence type="ECO:0000313" key="10">
    <source>
        <dbReference type="Proteomes" id="UP000043763"/>
    </source>
</evidence>
<reference evidence="10" key="1">
    <citation type="submission" date="2015-04" db="EMBL/GenBank/DDBJ databases">
        <authorList>
            <person name="Mushtaq Mamoona"/>
        </authorList>
    </citation>
    <scope>NUCLEOTIDE SEQUENCE [LARGE SCALE GENOMIC DNA]</scope>
    <source>
        <strain evidence="10">AN4859/03</strain>
    </source>
</reference>
<dbReference type="RefSeq" id="WP_014489256.1">
    <property type="nucleotide sequence ID" value="NZ_CVLB01000003.1"/>
</dbReference>
<keyword evidence="6" id="KW-1003">Cell membrane</keyword>
<evidence type="ECO:0000256" key="3">
    <source>
        <dbReference type="ARBA" id="ARBA00022630"/>
    </source>
</evidence>
<evidence type="ECO:0000259" key="8">
    <source>
        <dbReference type="SMART" id="SM00900"/>
    </source>
</evidence>
<sequence length="191" mass="19988">MKKEVGYTAVISVTITALLAGFLLSFVYSSFEKDILANNEKTVLNGVKTVIEGADELEGPLTENSTYPYYIGKKADGTVVGYAMLSSAGGYNGENKVLVGLDANVEKITAIVVTEQAETPGLGAKITEPAFRDQFKGQSTIVSLSVVKGIKPEEAGDAQIAAISGATISSTSVVNAVNSAKDEAVNLFKNQ</sequence>
<dbReference type="OrthoDB" id="9794010at2"/>
<keyword evidence="4 6" id="KW-0288">FMN</keyword>
<comment type="subunit">
    <text evidence="6">The complex is composed of six subunits: RnfA, RnfB, RnfC, RnfD, RnfE and RnfG.</text>
</comment>
<keyword evidence="3 6" id="KW-0285">Flavoprotein</keyword>
<feature type="transmembrane region" description="Helical" evidence="7">
    <location>
        <begin position="6"/>
        <end position="28"/>
    </location>
</feature>
<evidence type="ECO:0000313" key="9">
    <source>
        <dbReference type="EMBL" id="CRF35165.1"/>
    </source>
</evidence>
<dbReference type="Proteomes" id="UP000043763">
    <property type="component" value="Unassembled WGS sequence"/>
</dbReference>
<dbReference type="AlphaFoldDB" id="A0A0G4K9Y9"/>
<comment type="subcellular location">
    <subcellularLocation>
        <location evidence="6">Cell membrane</location>
        <topology evidence="6">Single-pass membrane protein</topology>
    </subcellularLocation>
</comment>
<keyword evidence="6" id="KW-1278">Translocase</keyword>
<evidence type="ECO:0000256" key="1">
    <source>
        <dbReference type="ARBA" id="ARBA00022448"/>
    </source>
</evidence>
<comment type="cofactor">
    <cofactor evidence="6">
        <name>FMN</name>
        <dbReference type="ChEBI" id="CHEBI:58210"/>
    </cofactor>
</comment>
<evidence type="ECO:0000256" key="6">
    <source>
        <dbReference type="HAMAP-Rule" id="MF_00479"/>
    </source>
</evidence>
<gene>
    <name evidence="6" type="primary">rnfG</name>
    <name evidence="9" type="ORF">BRSU_2475</name>
</gene>
<evidence type="ECO:0000256" key="4">
    <source>
        <dbReference type="ARBA" id="ARBA00022643"/>
    </source>
</evidence>
<dbReference type="EMBL" id="CVLB01000003">
    <property type="protein sequence ID" value="CRF35165.1"/>
    <property type="molecule type" value="Genomic_DNA"/>
</dbReference>
<feature type="domain" description="FMN-binding" evidence="8">
    <location>
        <begin position="90"/>
        <end position="184"/>
    </location>
</feature>
<accession>A0A0G4K9Y9</accession>
<name>A0A0G4K9Y9_9SPIR</name>
<keyword evidence="5 6" id="KW-0249">Electron transport</keyword>
<dbReference type="InterPro" id="IPR010209">
    <property type="entry name" value="Ion_transpt_RnfG/RsxG"/>
</dbReference>
<comment type="function">
    <text evidence="6">Part of a membrane-bound complex that couples electron transfer with translocation of ions across the membrane.</text>
</comment>
<dbReference type="SMART" id="SM00900">
    <property type="entry name" value="FMN_bind"/>
    <property type="match status" value="1"/>
</dbReference>
<evidence type="ECO:0000256" key="5">
    <source>
        <dbReference type="ARBA" id="ARBA00022982"/>
    </source>
</evidence>
<dbReference type="Pfam" id="PF04205">
    <property type="entry name" value="FMN_bind"/>
    <property type="match status" value="1"/>
</dbReference>
<keyword evidence="2 6" id="KW-0597">Phosphoprotein</keyword>
<keyword evidence="1 6" id="KW-0813">Transport</keyword>